<reference evidence="1" key="1">
    <citation type="submission" date="2013-07" db="EMBL/GenBank/DDBJ databases">
        <title>The genome of Eucalyptus grandis.</title>
        <authorList>
            <person name="Schmutz J."/>
            <person name="Hayes R."/>
            <person name="Myburg A."/>
            <person name="Tuskan G."/>
            <person name="Grattapaglia D."/>
            <person name="Rokhsar D.S."/>
        </authorList>
    </citation>
    <scope>NUCLEOTIDE SEQUENCE</scope>
    <source>
        <tissue evidence="1">Leaf extractions</tissue>
    </source>
</reference>
<dbReference type="Gene3D" id="3.80.10.10">
    <property type="entry name" value="Ribonuclease Inhibitor"/>
    <property type="match status" value="2"/>
</dbReference>
<dbReference type="InParanoid" id="A0A059CQY5"/>
<evidence type="ECO:0008006" key="2">
    <source>
        <dbReference type="Google" id="ProtNLM"/>
    </source>
</evidence>
<dbReference type="eggNOG" id="ENOG502SDB3">
    <property type="taxonomic scope" value="Eukaryota"/>
</dbReference>
<dbReference type="EMBL" id="KK198755">
    <property type="protein sequence ID" value="KCW80591.1"/>
    <property type="molecule type" value="Genomic_DNA"/>
</dbReference>
<accession>A0A059CQY5</accession>
<dbReference type="AlphaFoldDB" id="A0A059CQY5"/>
<dbReference type="Gramene" id="KCW80591">
    <property type="protein sequence ID" value="KCW80591"/>
    <property type="gene ID" value="EUGRSUZ_C01952"/>
</dbReference>
<proteinExistence type="predicted"/>
<dbReference type="SUPFAM" id="SSF52058">
    <property type="entry name" value="L domain-like"/>
    <property type="match status" value="1"/>
</dbReference>
<dbReference type="PANTHER" id="PTHR47186">
    <property type="entry name" value="LEUCINE-RICH REPEAT-CONTAINING PROTEIN 57"/>
    <property type="match status" value="1"/>
</dbReference>
<sequence length="281" mass="31901">MLKCLVELDISNSGILELPNTIVNLESLKVLKMNETYVQKLPEAIGMMEKLEEIHGNNCEELKMIPSDIGRLPLLKILALTKTCVENVPELPQSLISLRLSSRAVGKVPEICNQLNLPKQQPHAFSSSHMKLLNITSVTSFGGWFHCARELELIRCETLCQIQHLPSGLRKLKIRDCSLLEVVDLSNLENLLELSLLNNQNCHIQGLEGLASLQCLEVYDCRSSKFSGLERLKNLRLLQLKMCPSLQTLPNLSNLKNLKETLNYGIVRNWFRLKVLTDWNY</sequence>
<organism evidence="1">
    <name type="scientific">Eucalyptus grandis</name>
    <name type="common">Flooded gum</name>
    <dbReference type="NCBI Taxonomy" id="71139"/>
    <lineage>
        <taxon>Eukaryota</taxon>
        <taxon>Viridiplantae</taxon>
        <taxon>Streptophyta</taxon>
        <taxon>Embryophyta</taxon>
        <taxon>Tracheophyta</taxon>
        <taxon>Spermatophyta</taxon>
        <taxon>Magnoliopsida</taxon>
        <taxon>eudicotyledons</taxon>
        <taxon>Gunneridae</taxon>
        <taxon>Pentapetalae</taxon>
        <taxon>rosids</taxon>
        <taxon>malvids</taxon>
        <taxon>Myrtales</taxon>
        <taxon>Myrtaceae</taxon>
        <taxon>Myrtoideae</taxon>
        <taxon>Eucalypteae</taxon>
        <taxon>Eucalyptus</taxon>
    </lineage>
</organism>
<evidence type="ECO:0000313" key="1">
    <source>
        <dbReference type="EMBL" id="KCW80591.1"/>
    </source>
</evidence>
<dbReference type="PANTHER" id="PTHR47186:SF18">
    <property type="entry name" value="RX N-TERMINAL DOMAIN-CONTAINING PROTEIN"/>
    <property type="match status" value="1"/>
</dbReference>
<name>A0A059CQY5_EUCGR</name>
<gene>
    <name evidence="1" type="ORF">EUGRSUZ_C01952</name>
</gene>
<dbReference type="InterPro" id="IPR032675">
    <property type="entry name" value="LRR_dom_sf"/>
</dbReference>
<protein>
    <recommendedName>
        <fullName evidence="2">NB-ARC domain-containing protein</fullName>
    </recommendedName>
</protein>